<evidence type="ECO:0000256" key="1">
    <source>
        <dbReference type="ARBA" id="ARBA00010201"/>
    </source>
</evidence>
<dbReference type="InterPro" id="IPR007214">
    <property type="entry name" value="YbaK/aa-tRNA-synth-assoc-dom"/>
</dbReference>
<evidence type="ECO:0000313" key="5">
    <source>
        <dbReference type="Proteomes" id="UP000371977"/>
    </source>
</evidence>
<evidence type="ECO:0000256" key="2">
    <source>
        <dbReference type="ARBA" id="ARBA00022917"/>
    </source>
</evidence>
<dbReference type="GO" id="GO:0006412">
    <property type="term" value="P:translation"/>
    <property type="evidence" value="ECO:0007669"/>
    <property type="project" value="UniProtKB-KW"/>
</dbReference>
<dbReference type="InterPro" id="IPR040285">
    <property type="entry name" value="ProX/PRXD1"/>
</dbReference>
<dbReference type="InterPro" id="IPR036754">
    <property type="entry name" value="YbaK/aa-tRNA-synt-asso_dom_sf"/>
</dbReference>
<keyword evidence="4" id="KW-0436">Ligase</keyword>
<feature type="domain" description="YbaK/aminoacyl-tRNA synthetase-associated" evidence="3">
    <location>
        <begin position="23"/>
        <end position="148"/>
    </location>
</feature>
<proteinExistence type="inferred from homology"/>
<dbReference type="Proteomes" id="UP000371977">
    <property type="component" value="Unassembled WGS sequence"/>
</dbReference>
<keyword evidence="5" id="KW-1185">Reference proteome</keyword>
<dbReference type="GO" id="GO:0004812">
    <property type="term" value="F:aminoacyl-tRNA ligase activity"/>
    <property type="evidence" value="ECO:0007669"/>
    <property type="project" value="UniProtKB-KW"/>
</dbReference>
<evidence type="ECO:0000313" key="4">
    <source>
        <dbReference type="EMBL" id="TYC47984.1"/>
    </source>
</evidence>
<dbReference type="CDD" id="cd04335">
    <property type="entry name" value="PrdX_deacylase"/>
    <property type="match status" value="1"/>
</dbReference>
<dbReference type="PANTHER" id="PTHR31423">
    <property type="entry name" value="YBAK DOMAIN-CONTAINING PROTEIN"/>
    <property type="match status" value="1"/>
</dbReference>
<sequence>MRGFTEVKELMADLTIPYEIVEHPASHSTAESDAYIEGHPGSRSKTLVLANKKSNHFYMVIMDDDKNLDMEALAEKIGVNRLHLVSEGRLADLMGLTPGIVSFFGLAGTSYDNFEIYFDQAMLDRNEIMTLHPNDNTKTIFFAMADCFKILDAFGYPYQIINL</sequence>
<dbReference type="SUPFAM" id="SSF55826">
    <property type="entry name" value="YbaK/ProRS associated domain"/>
    <property type="match status" value="1"/>
</dbReference>
<dbReference type="GO" id="GO:0002161">
    <property type="term" value="F:aminoacyl-tRNA deacylase activity"/>
    <property type="evidence" value="ECO:0007669"/>
    <property type="project" value="InterPro"/>
</dbReference>
<comment type="caution">
    <text evidence="4">The sequence shown here is derived from an EMBL/GenBank/DDBJ whole genome shotgun (WGS) entry which is preliminary data.</text>
</comment>
<reference evidence="4 5" key="1">
    <citation type="submission" date="2019-01" db="EMBL/GenBank/DDBJ databases">
        <title>Weissella sp. nov., a novel lactic acid bacterium isolated from animal feces.</title>
        <authorList>
            <person name="Wang L.-T."/>
        </authorList>
    </citation>
    <scope>NUCLEOTIDE SEQUENCE [LARGE SCALE GENOMIC DNA]</scope>
    <source>
        <strain evidence="4 5">8H-2</strain>
    </source>
</reference>
<accession>A0A6C2C214</accession>
<keyword evidence="2" id="KW-0648">Protein biosynthesis</keyword>
<gene>
    <name evidence="4" type="ORF">ESZ50_10155</name>
</gene>
<dbReference type="Pfam" id="PF04073">
    <property type="entry name" value="tRNA_edit"/>
    <property type="match status" value="1"/>
</dbReference>
<keyword evidence="4" id="KW-0030">Aminoacyl-tRNA synthetase</keyword>
<comment type="similarity">
    <text evidence="1">Belongs to the PRORSD1 family.</text>
</comment>
<name>A0A6C2C214_9LACO</name>
<protein>
    <submittedName>
        <fullName evidence="4">Prolyl-tRNA synthetase associated domain-containing protein</fullName>
    </submittedName>
</protein>
<dbReference type="AlphaFoldDB" id="A0A6C2C214"/>
<dbReference type="EMBL" id="SDGZ01000025">
    <property type="protein sequence ID" value="TYC47984.1"/>
    <property type="molecule type" value="Genomic_DNA"/>
</dbReference>
<dbReference type="Gene3D" id="3.90.960.10">
    <property type="entry name" value="YbaK/aminoacyl-tRNA synthetase-associated domain"/>
    <property type="match status" value="1"/>
</dbReference>
<dbReference type="OrthoDB" id="9798587at2"/>
<dbReference type="RefSeq" id="WP_148623641.1">
    <property type="nucleotide sequence ID" value="NZ_SDGZ01000025.1"/>
</dbReference>
<organism evidence="4 5">
    <name type="scientific">Weissella muntiaci</name>
    <dbReference type="NCBI Taxonomy" id="2508881"/>
    <lineage>
        <taxon>Bacteria</taxon>
        <taxon>Bacillati</taxon>
        <taxon>Bacillota</taxon>
        <taxon>Bacilli</taxon>
        <taxon>Lactobacillales</taxon>
        <taxon>Lactobacillaceae</taxon>
        <taxon>Weissella</taxon>
    </lineage>
</organism>
<evidence type="ECO:0000259" key="3">
    <source>
        <dbReference type="Pfam" id="PF04073"/>
    </source>
</evidence>
<dbReference type="PANTHER" id="PTHR31423:SF3">
    <property type="entry name" value="PROLYL-TRNA SYNTHETASE ASSOCIATED DOMAIN-CONTAINING PROTEIN 1-RELATED"/>
    <property type="match status" value="1"/>
</dbReference>